<protein>
    <submittedName>
        <fullName evidence="1">Uncharacterized protein</fullName>
    </submittedName>
</protein>
<sequence length="141" mass="15754">MPESPFYAKAMRGGSRLVGHWMLIGQADPDRLAQILADTARLASLGDPEETPSGVTLREWSHEGQPPSWAMRSALFLLAQIPSRPIPNDDLEACAWAYCWLRNRSFETFEQACEALPDHLQAPLAAPLEQAWADQQSQRLI</sequence>
<proteinExistence type="predicted"/>
<dbReference type="RefSeq" id="WP_092848635.1">
    <property type="nucleotide sequence ID" value="NZ_FOPY01000013.1"/>
</dbReference>
<evidence type="ECO:0000313" key="1">
    <source>
        <dbReference type="EMBL" id="SFH97478.1"/>
    </source>
</evidence>
<keyword evidence="2" id="KW-1185">Reference proteome</keyword>
<dbReference type="EMBL" id="FOPY01000013">
    <property type="protein sequence ID" value="SFH97478.1"/>
    <property type="molecule type" value="Genomic_DNA"/>
</dbReference>
<dbReference type="AlphaFoldDB" id="A0A1I3EEV2"/>
<gene>
    <name evidence="1" type="ORF">SAMN04487959_113128</name>
</gene>
<dbReference type="STRING" id="442341.SAMN04487959_113128"/>
<accession>A0A1I3EEV2</accession>
<organism evidence="1 2">
    <name type="scientific">Modicisalibacter xianhensis</name>
    <dbReference type="NCBI Taxonomy" id="442341"/>
    <lineage>
        <taxon>Bacteria</taxon>
        <taxon>Pseudomonadati</taxon>
        <taxon>Pseudomonadota</taxon>
        <taxon>Gammaproteobacteria</taxon>
        <taxon>Oceanospirillales</taxon>
        <taxon>Halomonadaceae</taxon>
        <taxon>Modicisalibacter</taxon>
    </lineage>
</organism>
<name>A0A1I3EEV2_9GAMM</name>
<evidence type="ECO:0000313" key="2">
    <source>
        <dbReference type="Proteomes" id="UP000199040"/>
    </source>
</evidence>
<reference evidence="1 2" key="1">
    <citation type="submission" date="2016-10" db="EMBL/GenBank/DDBJ databases">
        <authorList>
            <person name="de Groot N.N."/>
        </authorList>
    </citation>
    <scope>NUCLEOTIDE SEQUENCE [LARGE SCALE GENOMIC DNA]</scope>
    <source>
        <strain evidence="1 2">CGMCC 1.6848</strain>
    </source>
</reference>
<dbReference type="Proteomes" id="UP000199040">
    <property type="component" value="Unassembled WGS sequence"/>
</dbReference>